<evidence type="ECO:0000256" key="1">
    <source>
        <dbReference type="SAM" id="MobiDB-lite"/>
    </source>
</evidence>
<proteinExistence type="predicted"/>
<protein>
    <submittedName>
        <fullName evidence="4">Uncharacterized protein</fullName>
    </submittedName>
</protein>
<evidence type="ECO:0000256" key="3">
    <source>
        <dbReference type="SAM" id="SignalP"/>
    </source>
</evidence>
<evidence type="ECO:0000256" key="2">
    <source>
        <dbReference type="SAM" id="Phobius"/>
    </source>
</evidence>
<dbReference type="EMBL" id="PUHQ01000034">
    <property type="protein sequence ID" value="KAG0661537.1"/>
    <property type="molecule type" value="Genomic_DNA"/>
</dbReference>
<feature type="region of interest" description="Disordered" evidence="1">
    <location>
        <begin position="99"/>
        <end position="172"/>
    </location>
</feature>
<sequence length="474" mass="47527">MRTTSCATMSVFALATVALASRQPDLAPRSDLLSHGGAQSRMRLRHKRQLDVGGIVNGLTGPGGAAPGSGSAAGASGAVQQSAATSSAAAATTSAPAPAASTQPVATSAQATSSVPATPSSSSQASATSASEQASSSPSDPADETASSTQRAVQTSAQASSSAPTESSASEVASRVTSTVISSAEASSSTAASSASQPSASSGLSSSASSTASSSAASASGSNAALNSDGKSSSSSSGGLPKPALIAIIVVGSVLVGALAIWYIIRKTALSPSKRFEKRLRSELDFSPNPTDPDLNDHNSYEADDAHLVPGTLAHARNISGMSDDRPYGMAGQGVAPGYASSLARSDSGKNSLPGTPQMSEGLGAMPTVPYGGAQYMQQPYYGAPASPPPVGPGYSQEQAYSFGELHRAGSTGSQRPLSPMMQIPYQSPTAGQQMSYDHAGNGLDHMPTIAINQADTFGVPYRPDSRAQHQQHY</sequence>
<organism evidence="4 5">
    <name type="scientific">Rhodotorula mucilaginosa</name>
    <name type="common">Yeast</name>
    <name type="synonym">Rhodotorula rubra</name>
    <dbReference type="NCBI Taxonomy" id="5537"/>
    <lineage>
        <taxon>Eukaryota</taxon>
        <taxon>Fungi</taxon>
        <taxon>Dikarya</taxon>
        <taxon>Basidiomycota</taxon>
        <taxon>Pucciniomycotina</taxon>
        <taxon>Microbotryomycetes</taxon>
        <taxon>Sporidiobolales</taxon>
        <taxon>Sporidiobolaceae</taxon>
        <taxon>Rhodotorula</taxon>
    </lineage>
</organism>
<keyword evidence="2" id="KW-0812">Transmembrane</keyword>
<keyword evidence="2" id="KW-1133">Transmembrane helix</keyword>
<feature type="chain" id="PRO_5040455226" evidence="3">
    <location>
        <begin position="21"/>
        <end position="474"/>
    </location>
</feature>
<gene>
    <name evidence="4" type="ORF">C6P46_003949</name>
</gene>
<feature type="transmembrane region" description="Helical" evidence="2">
    <location>
        <begin position="244"/>
        <end position="265"/>
    </location>
</feature>
<evidence type="ECO:0000313" key="5">
    <source>
        <dbReference type="Proteomes" id="UP000777482"/>
    </source>
</evidence>
<keyword evidence="2" id="KW-0472">Membrane</keyword>
<keyword evidence="3" id="KW-0732">Signal</keyword>
<reference evidence="4 5" key="1">
    <citation type="submission" date="2020-11" db="EMBL/GenBank/DDBJ databases">
        <title>Kefir isolates.</title>
        <authorList>
            <person name="Marcisauskas S."/>
            <person name="Kim Y."/>
            <person name="Blasche S."/>
        </authorList>
    </citation>
    <scope>NUCLEOTIDE SEQUENCE [LARGE SCALE GENOMIC DNA]</scope>
    <source>
        <strain evidence="4 5">KR</strain>
    </source>
</reference>
<evidence type="ECO:0000313" key="4">
    <source>
        <dbReference type="EMBL" id="KAG0661537.1"/>
    </source>
</evidence>
<dbReference type="OrthoDB" id="3261505at2759"/>
<dbReference type="AlphaFoldDB" id="A0A9P6W221"/>
<dbReference type="Proteomes" id="UP000777482">
    <property type="component" value="Unassembled WGS sequence"/>
</dbReference>
<keyword evidence="5" id="KW-1185">Reference proteome</keyword>
<accession>A0A9P6W221</accession>
<comment type="caution">
    <text evidence="4">The sequence shown here is derived from an EMBL/GenBank/DDBJ whole genome shotgun (WGS) entry which is preliminary data.</text>
</comment>
<name>A0A9P6W221_RHOMI</name>
<feature type="region of interest" description="Disordered" evidence="1">
    <location>
        <begin position="185"/>
        <end position="239"/>
    </location>
</feature>
<feature type="signal peptide" evidence="3">
    <location>
        <begin position="1"/>
        <end position="20"/>
    </location>
</feature>